<evidence type="ECO:0000256" key="14">
    <source>
        <dbReference type="ARBA" id="ARBA00025228"/>
    </source>
</evidence>
<keyword evidence="7 19" id="KW-1003">Cell membrane</keyword>
<dbReference type="EMBL" id="BMHE01000013">
    <property type="protein sequence ID" value="GFZ82227.1"/>
    <property type="molecule type" value="Genomic_DNA"/>
</dbReference>
<evidence type="ECO:0000256" key="13">
    <source>
        <dbReference type="ARBA" id="ARBA00023136"/>
    </source>
</evidence>
<evidence type="ECO:0000256" key="12">
    <source>
        <dbReference type="ARBA" id="ARBA00022989"/>
    </source>
</evidence>
<keyword evidence="9 19" id="KW-0808">Transferase</keyword>
<feature type="transmembrane region" description="Helical" evidence="19">
    <location>
        <begin position="152"/>
        <end position="173"/>
    </location>
</feature>
<feature type="transmembrane region" description="Helical" evidence="19">
    <location>
        <begin position="194"/>
        <end position="214"/>
    </location>
</feature>
<comment type="catalytic activity">
    <reaction evidence="17 19">
        <text>alpha-ribazole + adenosylcob(III)inamide-GDP = adenosylcob(III)alamin + GMP + H(+)</text>
        <dbReference type="Rhea" id="RHEA:16049"/>
        <dbReference type="ChEBI" id="CHEBI:10329"/>
        <dbReference type="ChEBI" id="CHEBI:15378"/>
        <dbReference type="ChEBI" id="CHEBI:18408"/>
        <dbReference type="ChEBI" id="CHEBI:58115"/>
        <dbReference type="ChEBI" id="CHEBI:60487"/>
        <dbReference type="EC" id="2.7.8.26"/>
    </reaction>
</comment>
<evidence type="ECO:0000256" key="5">
    <source>
        <dbReference type="ARBA" id="ARBA00013200"/>
    </source>
</evidence>
<evidence type="ECO:0000256" key="2">
    <source>
        <dbReference type="ARBA" id="ARBA00004651"/>
    </source>
</evidence>
<evidence type="ECO:0000256" key="1">
    <source>
        <dbReference type="ARBA" id="ARBA00001946"/>
    </source>
</evidence>
<dbReference type="Pfam" id="PF02654">
    <property type="entry name" value="CobS"/>
    <property type="match status" value="1"/>
</dbReference>
<gene>
    <name evidence="19 20" type="primary">cobS</name>
    <name evidence="20" type="ORF">GCM10008018_30040</name>
</gene>
<feature type="transmembrane region" description="Helical" evidence="19">
    <location>
        <begin position="260"/>
        <end position="280"/>
    </location>
</feature>
<dbReference type="Proteomes" id="UP000615455">
    <property type="component" value="Unassembled WGS sequence"/>
</dbReference>
<comment type="function">
    <text evidence="14 19">Joins adenosylcobinamide-GDP and alpha-ribazole to generate adenosylcobalamin (Ado-cobalamin). Also synthesizes adenosylcobalamin 5'-phosphate from adenosylcobinamide-GDP and alpha-ribazole 5'-phosphate.</text>
</comment>
<comment type="catalytic activity">
    <reaction evidence="18 19">
        <text>alpha-ribazole 5'-phosphate + adenosylcob(III)inamide-GDP = adenosylcob(III)alamin 5'-phosphate + GMP + H(+)</text>
        <dbReference type="Rhea" id="RHEA:23560"/>
        <dbReference type="ChEBI" id="CHEBI:15378"/>
        <dbReference type="ChEBI" id="CHEBI:57918"/>
        <dbReference type="ChEBI" id="CHEBI:58115"/>
        <dbReference type="ChEBI" id="CHEBI:60487"/>
        <dbReference type="ChEBI" id="CHEBI:60493"/>
        <dbReference type="EC" id="2.7.8.26"/>
    </reaction>
</comment>
<dbReference type="EC" id="2.7.8.26" evidence="5 19"/>
<keyword evidence="12 19" id="KW-1133">Transmembrane helix</keyword>
<evidence type="ECO:0000256" key="7">
    <source>
        <dbReference type="ARBA" id="ARBA00022475"/>
    </source>
</evidence>
<protein>
    <recommendedName>
        <fullName evidence="6 19">Adenosylcobinamide-GDP ribazoletransferase</fullName>
        <ecNumber evidence="5 19">2.7.8.26</ecNumber>
    </recommendedName>
    <alternativeName>
        <fullName evidence="16 19">Cobalamin synthase</fullName>
    </alternativeName>
    <alternativeName>
        <fullName evidence="15 19">Cobalamin-5'-phosphate synthase</fullName>
    </alternativeName>
</protein>
<proteinExistence type="inferred from homology"/>
<evidence type="ECO:0000256" key="10">
    <source>
        <dbReference type="ARBA" id="ARBA00022692"/>
    </source>
</evidence>
<evidence type="ECO:0000256" key="15">
    <source>
        <dbReference type="ARBA" id="ARBA00032605"/>
    </source>
</evidence>
<dbReference type="RefSeq" id="WP_189012664.1">
    <property type="nucleotide sequence ID" value="NZ_BMHE01000013.1"/>
</dbReference>
<feature type="transmembrane region" description="Helical" evidence="19">
    <location>
        <begin position="117"/>
        <end position="140"/>
    </location>
</feature>
<comment type="cofactor">
    <cofactor evidence="1 19">
        <name>Mg(2+)</name>
        <dbReference type="ChEBI" id="CHEBI:18420"/>
    </cofactor>
</comment>
<evidence type="ECO:0000256" key="6">
    <source>
        <dbReference type="ARBA" id="ARBA00015850"/>
    </source>
</evidence>
<dbReference type="InterPro" id="IPR003805">
    <property type="entry name" value="CobS"/>
</dbReference>
<sequence length="283" mass="30983">MRNARVVVLDWLRACLAAFQFLTRLPIPVQIEYTERVFRRSVVFYPLAGCVIGLLLLLAGKGLGLILPPMPAAVLLLGLWIVLTGGLHLDGLMDTADGILSHRPREMMLEIMKDSRVGAMGVIVCVLHVLLKFAILYSLLDLHIAGHEGGVSFLLVLVPVWSRWFMVMAIYGWPYARKESGLGSLFRSVRKPHVSCSFLVALLTTTITASLALGKGSYAVLADPRVWIIVCGYMLVTVIAGWIFAAYMNSKLGGLTGDTYGALNELLETVLLVGVLLITLTQF</sequence>
<evidence type="ECO:0000256" key="16">
    <source>
        <dbReference type="ARBA" id="ARBA00032853"/>
    </source>
</evidence>
<reference evidence="21" key="1">
    <citation type="journal article" date="2019" name="Int. J. Syst. Evol. Microbiol.">
        <title>The Global Catalogue of Microorganisms (GCM) 10K type strain sequencing project: providing services to taxonomists for standard genome sequencing and annotation.</title>
        <authorList>
            <consortium name="The Broad Institute Genomics Platform"/>
            <consortium name="The Broad Institute Genome Sequencing Center for Infectious Disease"/>
            <person name="Wu L."/>
            <person name="Ma J."/>
        </authorList>
    </citation>
    <scope>NUCLEOTIDE SEQUENCE [LARGE SCALE GENOMIC DNA]</scope>
    <source>
        <strain evidence="21">CGMCC 1.15043</strain>
    </source>
</reference>
<evidence type="ECO:0000256" key="9">
    <source>
        <dbReference type="ARBA" id="ARBA00022679"/>
    </source>
</evidence>
<evidence type="ECO:0000256" key="8">
    <source>
        <dbReference type="ARBA" id="ARBA00022573"/>
    </source>
</evidence>
<name>A0ABQ1ER19_9BACL</name>
<evidence type="ECO:0000256" key="11">
    <source>
        <dbReference type="ARBA" id="ARBA00022842"/>
    </source>
</evidence>
<comment type="pathway">
    <text evidence="3 19">Cofactor biosynthesis; adenosylcobalamin biosynthesis; adenosylcobalamin from cob(II)yrinate a,c-diamide: step 7/7.</text>
</comment>
<comment type="subcellular location">
    <subcellularLocation>
        <location evidence="2 19">Cell membrane</location>
        <topology evidence="2 19">Multi-pass membrane protein</topology>
    </subcellularLocation>
</comment>
<feature type="transmembrane region" description="Helical" evidence="19">
    <location>
        <begin position="42"/>
        <end position="60"/>
    </location>
</feature>
<comment type="similarity">
    <text evidence="4 19">Belongs to the CobS family.</text>
</comment>
<keyword evidence="8 19" id="KW-0169">Cobalamin biosynthesis</keyword>
<evidence type="ECO:0000256" key="4">
    <source>
        <dbReference type="ARBA" id="ARBA00010561"/>
    </source>
</evidence>
<keyword evidence="11 19" id="KW-0460">Magnesium</keyword>
<keyword evidence="21" id="KW-1185">Reference proteome</keyword>
<evidence type="ECO:0000313" key="20">
    <source>
        <dbReference type="EMBL" id="GFZ82227.1"/>
    </source>
</evidence>
<accession>A0ABQ1ER19</accession>
<evidence type="ECO:0000313" key="21">
    <source>
        <dbReference type="Proteomes" id="UP000615455"/>
    </source>
</evidence>
<keyword evidence="13 19" id="KW-0472">Membrane</keyword>
<evidence type="ECO:0000256" key="18">
    <source>
        <dbReference type="ARBA" id="ARBA00049504"/>
    </source>
</evidence>
<keyword evidence="10 19" id="KW-0812">Transmembrane</keyword>
<evidence type="ECO:0000256" key="3">
    <source>
        <dbReference type="ARBA" id="ARBA00004663"/>
    </source>
</evidence>
<feature type="transmembrane region" description="Helical" evidence="19">
    <location>
        <begin position="226"/>
        <end position="248"/>
    </location>
</feature>
<dbReference type="PANTHER" id="PTHR34148:SF1">
    <property type="entry name" value="ADENOSYLCOBINAMIDE-GDP RIBAZOLETRANSFERASE"/>
    <property type="match status" value="1"/>
</dbReference>
<dbReference type="PANTHER" id="PTHR34148">
    <property type="entry name" value="ADENOSYLCOBINAMIDE-GDP RIBAZOLETRANSFERASE"/>
    <property type="match status" value="1"/>
</dbReference>
<evidence type="ECO:0000256" key="17">
    <source>
        <dbReference type="ARBA" id="ARBA00048623"/>
    </source>
</evidence>
<feature type="transmembrane region" description="Helical" evidence="19">
    <location>
        <begin position="72"/>
        <end position="96"/>
    </location>
</feature>
<organism evidence="20 21">
    <name type="scientific">Paenibacillus marchantiophytorum</name>
    <dbReference type="NCBI Taxonomy" id="1619310"/>
    <lineage>
        <taxon>Bacteria</taxon>
        <taxon>Bacillati</taxon>
        <taxon>Bacillota</taxon>
        <taxon>Bacilli</taxon>
        <taxon>Bacillales</taxon>
        <taxon>Paenibacillaceae</taxon>
        <taxon>Paenibacillus</taxon>
    </lineage>
</organism>
<dbReference type="HAMAP" id="MF_00719">
    <property type="entry name" value="CobS"/>
    <property type="match status" value="1"/>
</dbReference>
<evidence type="ECO:0000256" key="19">
    <source>
        <dbReference type="HAMAP-Rule" id="MF_00719"/>
    </source>
</evidence>
<dbReference type="NCBIfam" id="TIGR00317">
    <property type="entry name" value="cobS"/>
    <property type="match status" value="1"/>
</dbReference>
<comment type="caution">
    <text evidence="20">The sequence shown here is derived from an EMBL/GenBank/DDBJ whole genome shotgun (WGS) entry which is preliminary data.</text>
</comment>